<keyword evidence="5" id="KW-1185">Reference proteome</keyword>
<dbReference type="PANTHER" id="PTHR14882">
    <property type="entry name" value="COILED-COIL DOMAIN-CONTAINING 74A"/>
    <property type="match status" value="1"/>
</dbReference>
<feature type="region of interest" description="Disordered" evidence="2">
    <location>
        <begin position="332"/>
        <end position="372"/>
    </location>
</feature>
<dbReference type="Pfam" id="PF14916">
    <property type="entry name" value="CCDC92"/>
    <property type="match status" value="1"/>
</dbReference>
<feature type="compositionally biased region" description="Basic and acidic residues" evidence="2">
    <location>
        <begin position="147"/>
        <end position="165"/>
    </location>
</feature>
<evidence type="ECO:0000313" key="5">
    <source>
        <dbReference type="Proteomes" id="UP000499080"/>
    </source>
</evidence>
<feature type="compositionally biased region" description="Polar residues" evidence="2">
    <location>
        <begin position="185"/>
        <end position="194"/>
    </location>
</feature>
<dbReference type="EMBL" id="BGPR01000083">
    <property type="protein sequence ID" value="GBL92079.1"/>
    <property type="molecule type" value="Genomic_DNA"/>
</dbReference>
<feature type="compositionally biased region" description="Basic and acidic residues" evidence="2">
    <location>
        <begin position="256"/>
        <end position="271"/>
    </location>
</feature>
<protein>
    <recommendedName>
        <fullName evidence="3">CCDC92/74 N-terminal domain-containing protein</fullName>
    </recommendedName>
</protein>
<reference evidence="4 5" key="1">
    <citation type="journal article" date="2019" name="Sci. Rep.">
        <title>Orb-weaving spider Araneus ventricosus genome elucidates the spidroin gene catalogue.</title>
        <authorList>
            <person name="Kono N."/>
            <person name="Nakamura H."/>
            <person name="Ohtoshi R."/>
            <person name="Moran D.A.P."/>
            <person name="Shinohara A."/>
            <person name="Yoshida Y."/>
            <person name="Fujiwara M."/>
            <person name="Mori M."/>
            <person name="Tomita M."/>
            <person name="Arakawa K."/>
        </authorList>
    </citation>
    <scope>NUCLEOTIDE SEQUENCE [LARGE SCALE GENOMIC DNA]</scope>
</reference>
<evidence type="ECO:0000256" key="2">
    <source>
        <dbReference type="SAM" id="MobiDB-lite"/>
    </source>
</evidence>
<feature type="domain" description="CCDC92/74 N-terminal" evidence="3">
    <location>
        <begin position="96"/>
        <end position="138"/>
    </location>
</feature>
<dbReference type="OrthoDB" id="6429917at2759"/>
<comment type="caution">
    <text evidence="4">The sequence shown here is derived from an EMBL/GenBank/DDBJ whole genome shotgun (WGS) entry which is preliminary data.</text>
</comment>
<organism evidence="4 5">
    <name type="scientific">Araneus ventricosus</name>
    <name type="common">Orbweaver spider</name>
    <name type="synonym">Epeira ventricosa</name>
    <dbReference type="NCBI Taxonomy" id="182803"/>
    <lineage>
        <taxon>Eukaryota</taxon>
        <taxon>Metazoa</taxon>
        <taxon>Ecdysozoa</taxon>
        <taxon>Arthropoda</taxon>
        <taxon>Chelicerata</taxon>
        <taxon>Arachnida</taxon>
        <taxon>Araneae</taxon>
        <taxon>Araneomorphae</taxon>
        <taxon>Entelegynae</taxon>
        <taxon>Araneoidea</taxon>
        <taxon>Araneidae</taxon>
        <taxon>Araneus</taxon>
    </lineage>
</organism>
<dbReference type="Proteomes" id="UP000499080">
    <property type="component" value="Unassembled WGS sequence"/>
</dbReference>
<feature type="region of interest" description="Disordered" evidence="2">
    <location>
        <begin position="142"/>
        <end position="165"/>
    </location>
</feature>
<dbReference type="InterPro" id="IPR040370">
    <property type="entry name" value="CCDC74A/CCDC74B/CCDC92"/>
</dbReference>
<feature type="region of interest" description="Disordered" evidence="2">
    <location>
        <begin position="183"/>
        <end position="318"/>
    </location>
</feature>
<proteinExistence type="predicted"/>
<evidence type="ECO:0000313" key="4">
    <source>
        <dbReference type="EMBL" id="GBL92079.1"/>
    </source>
</evidence>
<dbReference type="PANTHER" id="PTHR14882:SF1">
    <property type="entry name" value="CCDC92 DOMAIN-CONTAINING PROTEIN"/>
    <property type="match status" value="1"/>
</dbReference>
<accession>A0A4Y2BKE2</accession>
<dbReference type="AlphaFoldDB" id="A0A4Y2BKE2"/>
<keyword evidence="1" id="KW-0175">Coiled coil</keyword>
<gene>
    <name evidence="4" type="ORF">AVEN_102623_1</name>
</gene>
<feature type="compositionally biased region" description="Basic residues" evidence="2">
    <location>
        <begin position="283"/>
        <end position="295"/>
    </location>
</feature>
<name>A0A4Y2BKE2_ARAVE</name>
<evidence type="ECO:0000259" key="3">
    <source>
        <dbReference type="Pfam" id="PF14916"/>
    </source>
</evidence>
<sequence length="372" mass="43054">MSHSEGKAEIQVSRPGQAFPFASITAPPHPHINQWCRFSIPERLPLKPFRQDRLTRLPLPPSIMATSKVTSTTGAGNMTPSPVLTEKQNGDIDPFQKIQQLEKNLAFVRENHAFMLKGLHEEIADLKQKNRELLFELVTGVPPLPKDISEEHDDRDSPDEKQDKIEKLEKEIRKLRGALKDAMKANSSLSSQLQELKREQYSRHSSRKKVYTQTPSDSAIDDEQPGHSPCGPSPQMDEYSDTLRQIQRATNHRSGRRDDRRHRNEEGRNDWSDNYARNSNGYQHHHHRHHHHRNQQQKSSQQHQEQPRLPRLPLRNQQNFSHPQYEIQYRQRSTNTLPALKPLVPVVDHRLDKPRKSRGPRPPKIADQVTNG</sequence>
<dbReference type="InterPro" id="IPR039496">
    <property type="entry name" value="CCDC92/74_N"/>
</dbReference>
<feature type="compositionally biased region" description="Basic residues" evidence="2">
    <location>
        <begin position="352"/>
        <end position="361"/>
    </location>
</feature>
<evidence type="ECO:0000256" key="1">
    <source>
        <dbReference type="ARBA" id="ARBA00023054"/>
    </source>
</evidence>